<feature type="domain" description="Peptidase M16 C-terminal" evidence="3">
    <location>
        <begin position="218"/>
        <end position="346"/>
    </location>
</feature>
<dbReference type="Proteomes" id="UP001180551">
    <property type="component" value="Unassembled WGS sequence"/>
</dbReference>
<organism evidence="4 5">
    <name type="scientific">Streptomyces mooreae</name>
    <dbReference type="NCBI Taxonomy" id="3075523"/>
    <lineage>
        <taxon>Bacteria</taxon>
        <taxon>Bacillati</taxon>
        <taxon>Actinomycetota</taxon>
        <taxon>Actinomycetes</taxon>
        <taxon>Kitasatosporales</taxon>
        <taxon>Streptomycetaceae</taxon>
        <taxon>Streptomyces</taxon>
    </lineage>
</organism>
<dbReference type="InterPro" id="IPR011765">
    <property type="entry name" value="Pept_M16_N"/>
</dbReference>
<feature type="domain" description="Peptidase M16 N-terminal" evidence="2">
    <location>
        <begin position="29"/>
        <end position="165"/>
    </location>
</feature>
<dbReference type="SUPFAM" id="SSF63411">
    <property type="entry name" value="LuxS/MPP-like metallohydrolase"/>
    <property type="match status" value="2"/>
</dbReference>
<comment type="similarity">
    <text evidence="1">Belongs to the peptidase M16 family.</text>
</comment>
<evidence type="ECO:0000259" key="3">
    <source>
        <dbReference type="Pfam" id="PF05193"/>
    </source>
</evidence>
<name>A0ABU2T5G7_9ACTN</name>
<dbReference type="PANTHER" id="PTHR11851">
    <property type="entry name" value="METALLOPROTEASE"/>
    <property type="match status" value="1"/>
</dbReference>
<comment type="caution">
    <text evidence="4">The sequence shown here is derived from an EMBL/GenBank/DDBJ whole genome shotgun (WGS) entry which is preliminary data.</text>
</comment>
<dbReference type="InterPro" id="IPR050361">
    <property type="entry name" value="MPP/UQCRC_Complex"/>
</dbReference>
<reference evidence="4" key="1">
    <citation type="submission" date="2024-05" db="EMBL/GenBank/DDBJ databases">
        <title>30 novel species of actinomycetes from the DSMZ collection.</title>
        <authorList>
            <person name="Nouioui I."/>
        </authorList>
    </citation>
    <scope>NUCLEOTIDE SEQUENCE</scope>
    <source>
        <strain evidence="4">DSM 41527</strain>
    </source>
</reference>
<evidence type="ECO:0000313" key="4">
    <source>
        <dbReference type="EMBL" id="MDT0456462.1"/>
    </source>
</evidence>
<dbReference type="PANTHER" id="PTHR11851:SF49">
    <property type="entry name" value="MITOCHONDRIAL-PROCESSING PEPTIDASE SUBUNIT ALPHA"/>
    <property type="match status" value="1"/>
</dbReference>
<dbReference type="InterPro" id="IPR007863">
    <property type="entry name" value="Peptidase_M16_C"/>
</dbReference>
<dbReference type="EMBL" id="JAVRFE010000013">
    <property type="protein sequence ID" value="MDT0456462.1"/>
    <property type="molecule type" value="Genomic_DNA"/>
</dbReference>
<dbReference type="Pfam" id="PF05193">
    <property type="entry name" value="Peptidase_M16_C"/>
    <property type="match status" value="1"/>
</dbReference>
<protein>
    <submittedName>
        <fullName evidence="4">Pitrilysin family protein</fullName>
    </submittedName>
</protein>
<evidence type="ECO:0000259" key="2">
    <source>
        <dbReference type="Pfam" id="PF00675"/>
    </source>
</evidence>
<dbReference type="RefSeq" id="WP_311623683.1">
    <property type="nucleotide sequence ID" value="NZ_JAVRFE010000013.1"/>
</dbReference>
<gene>
    <name evidence="4" type="ORF">RM550_12065</name>
</gene>
<sequence length="413" mass="43716">MTVYELTAPLSGPAATSVPLLTVVDQRLKTTSLCLALAHGSRDDPEGRGGTAHLLEHLVMTCPLGDGGPELSFSEYVERRGGQANAQTGLETMLYYAQVHPDDADDVAAALLRAIFDPVLDRETLDRERAVVLQELAAAAADPSDVVQDAVLAQLFPGHPLGRPVGGEPEQLLAVTVEELTAVHRERFVKAPGALVVVGPRVPAALARIATPTAGQPVARAASVPPEPAGAGDPLPDPATAQFAWLCFGARSPQAGAPERAAFGVLTHLLGSSSSSLLYRSLRSEHGLSYSFHTWDRGYREAGAWRLLVGAEASAAPRISSLVAELLTTVAEQGPTADDFGAAVRQAEMTLILESESPLEYAKLIAERTCSAGHAWTVEDEIAELHRVTVDDVRRAAAHVRRELLLTVRSVAA</sequence>
<evidence type="ECO:0000256" key="1">
    <source>
        <dbReference type="ARBA" id="ARBA00007261"/>
    </source>
</evidence>
<dbReference type="Pfam" id="PF00675">
    <property type="entry name" value="Peptidase_M16"/>
    <property type="match status" value="1"/>
</dbReference>
<accession>A0ABU2T5G7</accession>
<proteinExistence type="inferred from homology"/>
<dbReference type="Gene3D" id="3.30.830.10">
    <property type="entry name" value="Metalloenzyme, LuxS/M16 peptidase-like"/>
    <property type="match status" value="2"/>
</dbReference>
<keyword evidence="5" id="KW-1185">Reference proteome</keyword>
<evidence type="ECO:0000313" key="5">
    <source>
        <dbReference type="Proteomes" id="UP001180551"/>
    </source>
</evidence>
<dbReference type="InterPro" id="IPR011249">
    <property type="entry name" value="Metalloenz_LuxS/M16"/>
</dbReference>